<dbReference type="OrthoDB" id="10449968at2759"/>
<dbReference type="Proteomes" id="UP000001307">
    <property type="component" value="Unassembled WGS sequence"/>
</dbReference>
<accession>E4X1N6</accession>
<protein>
    <submittedName>
        <fullName evidence="2">Uncharacterized protein</fullName>
    </submittedName>
</protein>
<keyword evidence="3" id="KW-1185">Reference proteome</keyword>
<feature type="region of interest" description="Disordered" evidence="1">
    <location>
        <begin position="30"/>
        <end position="127"/>
    </location>
</feature>
<evidence type="ECO:0000313" key="3">
    <source>
        <dbReference type="Proteomes" id="UP000001307"/>
    </source>
</evidence>
<reference evidence="2 3" key="1">
    <citation type="journal article" date="2010" name="Science">
        <title>Plasticity of animal genome architecture unmasked by rapid evolution of a pelagic tunicate.</title>
        <authorList>
            <person name="Denoeud F."/>
            <person name="Henriet S."/>
            <person name="Mungpakdee S."/>
            <person name="Aury J.M."/>
            <person name="Da Silva C."/>
            <person name="Brinkmann H."/>
            <person name="Mikhaleva J."/>
            <person name="Olsen L.C."/>
            <person name="Jubin C."/>
            <person name="Canestro C."/>
            <person name="Bouquet J.M."/>
            <person name="Danks G."/>
            <person name="Poulain J."/>
            <person name="Campsteijn C."/>
            <person name="Adamski M."/>
            <person name="Cross I."/>
            <person name="Yadetie F."/>
            <person name="Muffato M."/>
            <person name="Louis A."/>
            <person name="Butcher S."/>
            <person name="Tsagkogeorga G."/>
            <person name="Konrad A."/>
            <person name="Singh S."/>
            <person name="Jensen M.F."/>
            <person name="Cong E.H."/>
            <person name="Eikeseth-Otteraa H."/>
            <person name="Noel B."/>
            <person name="Anthouard V."/>
            <person name="Porcel B.M."/>
            <person name="Kachouri-Lafond R."/>
            <person name="Nishino A."/>
            <person name="Ugolini M."/>
            <person name="Chourrout P."/>
            <person name="Nishida H."/>
            <person name="Aasland R."/>
            <person name="Huzurbazar S."/>
            <person name="Westhof E."/>
            <person name="Delsuc F."/>
            <person name="Lehrach H."/>
            <person name="Reinhardt R."/>
            <person name="Weissenbach J."/>
            <person name="Roy S.W."/>
            <person name="Artiguenave F."/>
            <person name="Postlethwait J.H."/>
            <person name="Manak J.R."/>
            <person name="Thompson E.M."/>
            <person name="Jaillon O."/>
            <person name="Du Pasquier L."/>
            <person name="Boudinot P."/>
            <person name="Liberles D.A."/>
            <person name="Volff J.N."/>
            <person name="Philippe H."/>
            <person name="Lenhard B."/>
            <person name="Roest Crollius H."/>
            <person name="Wincker P."/>
            <person name="Chourrout D."/>
        </authorList>
    </citation>
    <scope>NUCLEOTIDE SEQUENCE [LARGE SCALE GENOMIC DNA]</scope>
</reference>
<dbReference type="EMBL" id="FN653021">
    <property type="protein sequence ID" value="CBY23353.1"/>
    <property type="molecule type" value="Genomic_DNA"/>
</dbReference>
<evidence type="ECO:0000313" key="2">
    <source>
        <dbReference type="EMBL" id="CBY23353.1"/>
    </source>
</evidence>
<gene>
    <name evidence="2" type="ORF">GSOID_T00015784001</name>
</gene>
<feature type="compositionally biased region" description="Basic and acidic residues" evidence="1">
    <location>
        <begin position="47"/>
        <end position="90"/>
    </location>
</feature>
<name>E4X1N6_OIKDI</name>
<evidence type="ECO:0000256" key="1">
    <source>
        <dbReference type="SAM" id="MobiDB-lite"/>
    </source>
</evidence>
<organism evidence="2 3">
    <name type="scientific">Oikopleura dioica</name>
    <name type="common">Tunicate</name>
    <dbReference type="NCBI Taxonomy" id="34765"/>
    <lineage>
        <taxon>Eukaryota</taxon>
        <taxon>Metazoa</taxon>
        <taxon>Chordata</taxon>
        <taxon>Tunicata</taxon>
        <taxon>Appendicularia</taxon>
        <taxon>Copelata</taxon>
        <taxon>Oikopleuridae</taxon>
        <taxon>Oikopleura</taxon>
    </lineage>
</organism>
<feature type="compositionally biased region" description="Basic residues" evidence="1">
    <location>
        <begin position="105"/>
        <end position="120"/>
    </location>
</feature>
<sequence>MDDDFVKKRLERDLTELKRMCDDHFQKRAADEENIQSLEGRMNNRKTTREEQKNSRLEKEKSKAEAEKAAKEAREKAEETRKANEVEEKAAILSAMSQGYDKDAARKRRGEKRRLKRRSAAIKQAQA</sequence>
<dbReference type="InParanoid" id="E4X1N6"/>
<proteinExistence type="predicted"/>
<dbReference type="AlphaFoldDB" id="E4X1N6"/>